<dbReference type="Proteomes" id="UP000076584">
    <property type="component" value="Unassembled WGS sequence"/>
</dbReference>
<dbReference type="AlphaFoldDB" id="A0A161W8P1"/>
<accession>A0A161W8P1</accession>
<evidence type="ECO:0000313" key="3">
    <source>
        <dbReference type="Proteomes" id="UP000076584"/>
    </source>
</evidence>
<dbReference type="EMBL" id="LFIW01001090">
    <property type="protein sequence ID" value="KZL83605.1"/>
    <property type="molecule type" value="Genomic_DNA"/>
</dbReference>
<evidence type="ECO:0000256" key="1">
    <source>
        <dbReference type="SAM" id="MobiDB-lite"/>
    </source>
</evidence>
<feature type="compositionally biased region" description="Basic and acidic residues" evidence="1">
    <location>
        <begin position="69"/>
        <end position="80"/>
    </location>
</feature>
<organism evidence="2 3">
    <name type="scientific">Colletotrichum incanum</name>
    <name type="common">Soybean anthracnose fungus</name>
    <dbReference type="NCBI Taxonomy" id="1573173"/>
    <lineage>
        <taxon>Eukaryota</taxon>
        <taxon>Fungi</taxon>
        <taxon>Dikarya</taxon>
        <taxon>Ascomycota</taxon>
        <taxon>Pezizomycotina</taxon>
        <taxon>Sordariomycetes</taxon>
        <taxon>Hypocreomycetidae</taxon>
        <taxon>Glomerellales</taxon>
        <taxon>Glomerellaceae</taxon>
        <taxon>Colletotrichum</taxon>
        <taxon>Colletotrichum spaethianum species complex</taxon>
    </lineage>
</organism>
<evidence type="ECO:0000313" key="2">
    <source>
        <dbReference type="EMBL" id="KZL83605.1"/>
    </source>
</evidence>
<reference evidence="2 3" key="1">
    <citation type="submission" date="2015-06" db="EMBL/GenBank/DDBJ databases">
        <title>Survival trade-offs in plant roots during colonization by closely related pathogenic and mutualistic fungi.</title>
        <authorList>
            <person name="Hacquard S."/>
            <person name="Kracher B."/>
            <person name="Hiruma K."/>
            <person name="Weinman A."/>
            <person name="Muench P."/>
            <person name="Garrido Oter R."/>
            <person name="Ver Loren van Themaat E."/>
            <person name="Dallerey J.-F."/>
            <person name="Damm U."/>
            <person name="Henrissat B."/>
            <person name="Lespinet O."/>
            <person name="Thon M."/>
            <person name="Kemen E."/>
            <person name="McHardy A.C."/>
            <person name="Schulze-Lefert P."/>
            <person name="O'Connell R.J."/>
        </authorList>
    </citation>
    <scope>NUCLEOTIDE SEQUENCE [LARGE SCALE GENOMIC DNA]</scope>
    <source>
        <strain evidence="2 3">MAFF 238704</strain>
    </source>
</reference>
<sequence>MASDLLNQLSTMADLDQTEICQLKQALAQAQAKIKHLEELEGLDQTEIVLLQARIDELTKLVETLQAENHRLGEKNDHNSGEIQQEPQDDSLLHLEHADYDTYSGPASPAEDEEVNLDLNGLDIDDAAKDGQLFVSDSGFEGYGSEGDSDID</sequence>
<name>A0A161W8P1_COLIC</name>
<proteinExistence type="predicted"/>
<feature type="compositionally biased region" description="Basic and acidic residues" evidence="1">
    <location>
        <begin position="91"/>
        <end position="100"/>
    </location>
</feature>
<protein>
    <submittedName>
        <fullName evidence="2">Uncharacterized protein</fullName>
    </submittedName>
</protein>
<gene>
    <name evidence="2" type="ORF">CI238_05969</name>
</gene>
<feature type="region of interest" description="Disordered" evidence="1">
    <location>
        <begin position="69"/>
        <end position="122"/>
    </location>
</feature>
<keyword evidence="3" id="KW-1185">Reference proteome</keyword>
<comment type="caution">
    <text evidence="2">The sequence shown here is derived from an EMBL/GenBank/DDBJ whole genome shotgun (WGS) entry which is preliminary data.</text>
</comment>